<dbReference type="FunFam" id="3.30.70.380:FF:000001">
    <property type="entry name" value="Phenylalanine--tRNA ligase beta subunit"/>
    <property type="match status" value="1"/>
</dbReference>
<dbReference type="GO" id="GO:0000049">
    <property type="term" value="F:tRNA binding"/>
    <property type="evidence" value="ECO:0007669"/>
    <property type="project" value="UniProtKB-UniRule"/>
</dbReference>
<dbReference type="InterPro" id="IPR005146">
    <property type="entry name" value="B3/B4_tRNA-bd"/>
</dbReference>
<evidence type="ECO:0000256" key="11">
    <source>
        <dbReference type="ARBA" id="ARBA00022884"/>
    </source>
</evidence>
<dbReference type="GO" id="GO:0005524">
    <property type="term" value="F:ATP binding"/>
    <property type="evidence" value="ECO:0007669"/>
    <property type="project" value="UniProtKB-UniRule"/>
</dbReference>
<protein>
    <recommendedName>
        <fullName evidence="15">Phenylalanine--tRNA ligase beta subunit</fullName>
        <ecNumber evidence="15">6.1.1.20</ecNumber>
    </recommendedName>
    <alternativeName>
        <fullName evidence="15">Phenylalanyl-tRNA synthetase beta subunit</fullName>
        <shortName evidence="15">PheRS</shortName>
    </alternativeName>
</protein>
<dbReference type="AlphaFoldDB" id="A0A1D9MK74"/>
<evidence type="ECO:0000259" key="18">
    <source>
        <dbReference type="PROSITE" id="PS51447"/>
    </source>
</evidence>
<dbReference type="Gene3D" id="3.30.930.10">
    <property type="entry name" value="Bira Bifunctional Protein, Domain 2"/>
    <property type="match status" value="1"/>
</dbReference>
<keyword evidence="13 15" id="KW-0030">Aminoacyl-tRNA synthetase</keyword>
<dbReference type="NCBIfam" id="TIGR00472">
    <property type="entry name" value="pheT_bact"/>
    <property type="match status" value="1"/>
</dbReference>
<feature type="binding site" evidence="15">
    <location>
        <position position="499"/>
    </location>
    <ligand>
        <name>Mg(2+)</name>
        <dbReference type="ChEBI" id="CHEBI:18420"/>
        <note>shared with alpha subunit</note>
    </ligand>
</feature>
<comment type="subunit">
    <text evidence="3 15">Tetramer of two alpha and two beta subunits.</text>
</comment>
<feature type="domain" description="TRNA-binding" evidence="17">
    <location>
        <begin position="41"/>
        <end position="170"/>
    </location>
</feature>
<dbReference type="CDD" id="cd00769">
    <property type="entry name" value="PheRS_beta_core"/>
    <property type="match status" value="1"/>
</dbReference>
<dbReference type="Proteomes" id="UP000176288">
    <property type="component" value="Chromosome"/>
</dbReference>
<dbReference type="Pfam" id="PF03147">
    <property type="entry name" value="FDX-ACB"/>
    <property type="match status" value="1"/>
</dbReference>
<dbReference type="STRING" id="1912795.BK816_05125"/>
<sequence>MPYVSLEWLNSMVSLKENTTIEEVAKDLVKVGLEEEQIVPPPVTGPLVVGKVLTRDPKEQSNGKVINYCRVDVGQYNDEPGTGKEPSELPSRGIICGAHNFEVGDHVVVSLPGAVLPGGFEIAARKTYGHISDGMMCSEAELGLAASAEGIIVLDKYLDGPVPEVGSDAVALLGLGEELLEINITPDRGYCFSMRGVAREYAHSTGAKFVDPGVPGNLVASLPENTEDAFPVVLADQAPIRGNQGCDRFVTRVVTGIDPSAPTPDWMVRRLQASGMRSLSLTVDITNYVMLELGQPLHAYDLSAVSAPLVVRRAKAGEKLTTLDEVERELNPEDLLITDSPEGEGSRVLALAGVMGGASSEVNENTTAVLVEAAHFDSVSVARTARRHKLPSEAAKRFERGVDPQLAPVAAQRVVDLLVELAGGTDAGRVLDLNETKPAMVFEFDPQHPARLVGVEIDNESVKRFLTEIGCEIDDSGELWQVTVPSWRPDLTGPAHLVEEVARLHGYEELPSILPQISTRGSVPQDLRSRRQVAATLAASGMTQVLSYPFVSNSHDRQLLAEDDPRRQALKLYNPMADDAPWLRTSLLDTLLDVARRNLARGNDSFAIFEQGMVSRAGDIPAATMPEVQTPNAEQIATIMSQVPAQPWHLAGVLAGNRAPLSVLEETKPFAWNDAINAANLAASAVGANLLVATPLVAGSEPEHVNLRAMAGQGIEPMPQAWLAPWHPGRVAQLRVRLGKRLTVVGYAGELHPKVCQNFNLPARTCAFELDLSALCDSVSDQPKQVATLSTFPLAKEDLAVVLPAAVSAAEVLVEVKKAAGPLLAEARLFDVYSGKQLSEGEKSLAFSLKMRGDHTLEAKETTALRERVLAALKKKFGASLR</sequence>
<dbReference type="KEGG" id="avu:BK816_05125"/>
<dbReference type="FunFam" id="3.30.56.10:FF:000002">
    <property type="entry name" value="Phenylalanine--tRNA ligase beta subunit"/>
    <property type="match status" value="1"/>
</dbReference>
<dbReference type="OrthoDB" id="9805455at2"/>
<dbReference type="Pfam" id="PF03483">
    <property type="entry name" value="B3_4"/>
    <property type="match status" value="1"/>
</dbReference>
<dbReference type="HAMAP" id="MF_00283">
    <property type="entry name" value="Phe_tRNA_synth_beta1"/>
    <property type="match status" value="1"/>
</dbReference>
<comment type="subcellular location">
    <subcellularLocation>
        <location evidence="1 15">Cytoplasm</location>
    </subcellularLocation>
</comment>
<keyword evidence="21" id="KW-1185">Reference proteome</keyword>
<evidence type="ECO:0000256" key="12">
    <source>
        <dbReference type="ARBA" id="ARBA00022917"/>
    </source>
</evidence>
<dbReference type="SUPFAM" id="SSF56037">
    <property type="entry name" value="PheT/TilS domain"/>
    <property type="match status" value="1"/>
</dbReference>
<keyword evidence="5 16" id="KW-0820">tRNA-binding</keyword>
<gene>
    <name evidence="15" type="primary">pheT</name>
    <name evidence="20" type="ORF">BK816_05125</name>
</gene>
<dbReference type="SUPFAM" id="SSF50249">
    <property type="entry name" value="Nucleic acid-binding proteins"/>
    <property type="match status" value="1"/>
</dbReference>
<reference evidence="20 21" key="1">
    <citation type="submission" date="2016-10" db="EMBL/GenBank/DDBJ databases">
        <title>Actinomyces aegypiusis sp. nov., isolated from the Aegypius monachus in Qinghai Tibet Plateau China.</title>
        <authorList>
            <person name="Wang Y."/>
        </authorList>
    </citation>
    <scope>NUCLEOTIDE SEQUENCE [LARGE SCALE GENOMIC DNA]</scope>
    <source>
        <strain evidence="20 21">VUL4_3</strain>
    </source>
</reference>
<name>A0A1D9MK74_9ACTO</name>
<dbReference type="CDD" id="cd02796">
    <property type="entry name" value="tRNA_bind_bactPheRS"/>
    <property type="match status" value="1"/>
</dbReference>
<evidence type="ECO:0000259" key="19">
    <source>
        <dbReference type="PROSITE" id="PS51483"/>
    </source>
</evidence>
<dbReference type="PROSITE" id="PS51483">
    <property type="entry name" value="B5"/>
    <property type="match status" value="1"/>
</dbReference>
<dbReference type="Pfam" id="PF03484">
    <property type="entry name" value="B5"/>
    <property type="match status" value="1"/>
</dbReference>
<dbReference type="InterPro" id="IPR045060">
    <property type="entry name" value="Phe-tRNA-ligase_IIc_bsu"/>
</dbReference>
<evidence type="ECO:0000256" key="6">
    <source>
        <dbReference type="ARBA" id="ARBA00022598"/>
    </source>
</evidence>
<evidence type="ECO:0000256" key="5">
    <source>
        <dbReference type="ARBA" id="ARBA00022555"/>
    </source>
</evidence>
<evidence type="ECO:0000256" key="9">
    <source>
        <dbReference type="ARBA" id="ARBA00022840"/>
    </source>
</evidence>
<keyword evidence="9 15" id="KW-0067">ATP-binding</keyword>
<dbReference type="GO" id="GO:0000287">
    <property type="term" value="F:magnesium ion binding"/>
    <property type="evidence" value="ECO:0007669"/>
    <property type="project" value="UniProtKB-UniRule"/>
</dbReference>
<dbReference type="InterPro" id="IPR005121">
    <property type="entry name" value="Fdx_antiC-bd"/>
</dbReference>
<dbReference type="InterPro" id="IPR005147">
    <property type="entry name" value="tRNA_synthase_B5-dom"/>
</dbReference>
<comment type="similarity">
    <text evidence="2 15">Belongs to the phenylalanyl-tRNA synthetase beta subunit family. Type 1 subfamily.</text>
</comment>
<proteinExistence type="inferred from homology"/>
<dbReference type="InterPro" id="IPR045864">
    <property type="entry name" value="aa-tRNA-synth_II/BPL/LPL"/>
</dbReference>
<dbReference type="SMART" id="SM00896">
    <property type="entry name" value="FDX-ACB"/>
    <property type="match status" value="1"/>
</dbReference>
<dbReference type="GO" id="GO:0004826">
    <property type="term" value="F:phenylalanine-tRNA ligase activity"/>
    <property type="evidence" value="ECO:0007669"/>
    <property type="project" value="UniProtKB-UniRule"/>
</dbReference>
<evidence type="ECO:0000256" key="10">
    <source>
        <dbReference type="ARBA" id="ARBA00022842"/>
    </source>
</evidence>
<keyword evidence="10 15" id="KW-0460">Magnesium</keyword>
<feature type="domain" description="B5" evidence="19">
    <location>
        <begin position="437"/>
        <end position="512"/>
    </location>
</feature>
<evidence type="ECO:0000256" key="16">
    <source>
        <dbReference type="PROSITE-ProRule" id="PRU00209"/>
    </source>
</evidence>
<evidence type="ECO:0000256" key="2">
    <source>
        <dbReference type="ARBA" id="ARBA00008653"/>
    </source>
</evidence>
<dbReference type="InterPro" id="IPR004532">
    <property type="entry name" value="Phe-tRNA-ligase_IIc_bsu_bact"/>
</dbReference>
<dbReference type="GO" id="GO:0009328">
    <property type="term" value="C:phenylalanine-tRNA ligase complex"/>
    <property type="evidence" value="ECO:0007669"/>
    <property type="project" value="TreeGrafter"/>
</dbReference>
<dbReference type="EC" id="6.1.1.20" evidence="15"/>
<evidence type="ECO:0000313" key="20">
    <source>
        <dbReference type="EMBL" id="AOZ72751.1"/>
    </source>
</evidence>
<evidence type="ECO:0000259" key="17">
    <source>
        <dbReference type="PROSITE" id="PS50886"/>
    </source>
</evidence>
<dbReference type="InterPro" id="IPR036690">
    <property type="entry name" value="Fdx_antiC-bd_sf"/>
</dbReference>
<feature type="binding site" evidence="15">
    <location>
        <position position="490"/>
    </location>
    <ligand>
        <name>Mg(2+)</name>
        <dbReference type="ChEBI" id="CHEBI:18420"/>
        <note>shared with alpha subunit</note>
    </ligand>
</feature>
<comment type="catalytic activity">
    <reaction evidence="14 15">
        <text>tRNA(Phe) + L-phenylalanine + ATP = L-phenylalanyl-tRNA(Phe) + AMP + diphosphate + H(+)</text>
        <dbReference type="Rhea" id="RHEA:19413"/>
        <dbReference type="Rhea" id="RHEA-COMP:9668"/>
        <dbReference type="Rhea" id="RHEA-COMP:9699"/>
        <dbReference type="ChEBI" id="CHEBI:15378"/>
        <dbReference type="ChEBI" id="CHEBI:30616"/>
        <dbReference type="ChEBI" id="CHEBI:33019"/>
        <dbReference type="ChEBI" id="CHEBI:58095"/>
        <dbReference type="ChEBI" id="CHEBI:78442"/>
        <dbReference type="ChEBI" id="CHEBI:78531"/>
        <dbReference type="ChEBI" id="CHEBI:456215"/>
        <dbReference type="EC" id="6.1.1.20"/>
    </reaction>
</comment>
<evidence type="ECO:0000256" key="3">
    <source>
        <dbReference type="ARBA" id="ARBA00011209"/>
    </source>
</evidence>
<feature type="domain" description="FDX-ACB" evidence="18">
    <location>
        <begin position="790"/>
        <end position="882"/>
    </location>
</feature>
<dbReference type="PANTHER" id="PTHR10947:SF0">
    <property type="entry name" value="PHENYLALANINE--TRNA LIGASE BETA SUBUNIT"/>
    <property type="match status" value="1"/>
</dbReference>
<dbReference type="Pfam" id="PF17759">
    <property type="entry name" value="tRNA_synthFbeta"/>
    <property type="match status" value="1"/>
</dbReference>
<dbReference type="Gene3D" id="2.40.50.140">
    <property type="entry name" value="Nucleic acid-binding proteins"/>
    <property type="match status" value="1"/>
</dbReference>
<evidence type="ECO:0000256" key="1">
    <source>
        <dbReference type="ARBA" id="ARBA00004496"/>
    </source>
</evidence>
<evidence type="ECO:0000256" key="15">
    <source>
        <dbReference type="HAMAP-Rule" id="MF_00283"/>
    </source>
</evidence>
<accession>A0A1D9MK74</accession>
<dbReference type="InterPro" id="IPR033714">
    <property type="entry name" value="tRNA_bind_bactPheRS"/>
</dbReference>
<evidence type="ECO:0000256" key="4">
    <source>
        <dbReference type="ARBA" id="ARBA00022490"/>
    </source>
</evidence>
<dbReference type="InterPro" id="IPR020825">
    <property type="entry name" value="Phe-tRNA_synthase-like_B3/B4"/>
</dbReference>
<evidence type="ECO:0000256" key="14">
    <source>
        <dbReference type="ARBA" id="ARBA00049255"/>
    </source>
</evidence>
<dbReference type="SMART" id="SM00874">
    <property type="entry name" value="B5"/>
    <property type="match status" value="1"/>
</dbReference>
<dbReference type="SUPFAM" id="SSF46955">
    <property type="entry name" value="Putative DNA-binding domain"/>
    <property type="match status" value="1"/>
</dbReference>
<evidence type="ECO:0000256" key="8">
    <source>
        <dbReference type="ARBA" id="ARBA00022741"/>
    </source>
</evidence>
<keyword evidence="8 15" id="KW-0547">Nucleotide-binding</keyword>
<comment type="cofactor">
    <cofactor evidence="15">
        <name>Mg(2+)</name>
        <dbReference type="ChEBI" id="CHEBI:18420"/>
    </cofactor>
    <text evidence="15">Binds 2 magnesium ions per tetramer.</text>
</comment>
<evidence type="ECO:0000256" key="7">
    <source>
        <dbReference type="ARBA" id="ARBA00022723"/>
    </source>
</evidence>
<dbReference type="FunFam" id="3.50.40.10:FF:000001">
    <property type="entry name" value="Phenylalanine--tRNA ligase beta subunit"/>
    <property type="match status" value="1"/>
</dbReference>
<dbReference type="SUPFAM" id="SSF55681">
    <property type="entry name" value="Class II aaRS and biotin synthetases"/>
    <property type="match status" value="1"/>
</dbReference>
<keyword evidence="7 15" id="KW-0479">Metal-binding</keyword>
<dbReference type="PROSITE" id="PS50886">
    <property type="entry name" value="TRBD"/>
    <property type="match status" value="1"/>
</dbReference>
<dbReference type="Gene3D" id="3.30.56.10">
    <property type="match status" value="2"/>
</dbReference>
<comment type="caution">
    <text evidence="15">Lacks conserved residue(s) required for the propagation of feature annotation.</text>
</comment>
<dbReference type="PANTHER" id="PTHR10947">
    <property type="entry name" value="PHENYLALANYL-TRNA SYNTHETASE BETA CHAIN AND LEUCINE-RICH REPEAT-CONTAINING PROTEIN 47"/>
    <property type="match status" value="1"/>
</dbReference>
<dbReference type="Gene3D" id="3.50.40.10">
    <property type="entry name" value="Phenylalanyl-trna Synthetase, Chain B, domain 3"/>
    <property type="match status" value="1"/>
</dbReference>
<dbReference type="InterPro" id="IPR009061">
    <property type="entry name" value="DNA-bd_dom_put_sf"/>
</dbReference>
<evidence type="ECO:0000256" key="13">
    <source>
        <dbReference type="ARBA" id="ARBA00023146"/>
    </source>
</evidence>
<dbReference type="SMART" id="SM00873">
    <property type="entry name" value="B3_4"/>
    <property type="match status" value="1"/>
</dbReference>
<dbReference type="Gene3D" id="3.30.70.380">
    <property type="entry name" value="Ferrodoxin-fold anticodon-binding domain"/>
    <property type="match status" value="1"/>
</dbReference>
<keyword evidence="11 16" id="KW-0694">RNA-binding</keyword>
<dbReference type="EMBL" id="CP017812">
    <property type="protein sequence ID" value="AOZ72751.1"/>
    <property type="molecule type" value="Genomic_DNA"/>
</dbReference>
<dbReference type="SUPFAM" id="SSF54991">
    <property type="entry name" value="Anticodon-binding domain of PheRS"/>
    <property type="match status" value="1"/>
</dbReference>
<keyword evidence="6 15" id="KW-0436">Ligase</keyword>
<dbReference type="GO" id="GO:0006432">
    <property type="term" value="P:phenylalanyl-tRNA aminoacylation"/>
    <property type="evidence" value="ECO:0007669"/>
    <property type="project" value="UniProtKB-UniRule"/>
</dbReference>
<dbReference type="RefSeq" id="WP_071164217.1">
    <property type="nucleotide sequence ID" value="NZ_CP017812.1"/>
</dbReference>
<evidence type="ECO:0000313" key="21">
    <source>
        <dbReference type="Proteomes" id="UP000176288"/>
    </source>
</evidence>
<dbReference type="PROSITE" id="PS51447">
    <property type="entry name" value="FDX_ACB"/>
    <property type="match status" value="1"/>
</dbReference>
<keyword evidence="4 15" id="KW-0963">Cytoplasm</keyword>
<dbReference type="InterPro" id="IPR041616">
    <property type="entry name" value="PheRS_beta_core"/>
</dbReference>
<organism evidence="20 21">
    <name type="scientific">Boudabousia tangfeifanii</name>
    <dbReference type="NCBI Taxonomy" id="1912795"/>
    <lineage>
        <taxon>Bacteria</taxon>
        <taxon>Bacillati</taxon>
        <taxon>Actinomycetota</taxon>
        <taxon>Actinomycetes</taxon>
        <taxon>Actinomycetales</taxon>
        <taxon>Actinomycetaceae</taxon>
        <taxon>Boudabousia</taxon>
    </lineage>
</organism>
<feature type="binding site" evidence="15">
    <location>
        <position position="500"/>
    </location>
    <ligand>
        <name>Mg(2+)</name>
        <dbReference type="ChEBI" id="CHEBI:18420"/>
        <note>shared with alpha subunit</note>
    </ligand>
</feature>
<dbReference type="InterPro" id="IPR002547">
    <property type="entry name" value="tRNA-bd_dom"/>
</dbReference>
<dbReference type="InterPro" id="IPR012340">
    <property type="entry name" value="NA-bd_OB-fold"/>
</dbReference>
<keyword evidence="12 15" id="KW-0648">Protein biosynthesis</keyword>